<dbReference type="OrthoDB" id="5421601at2759"/>
<sequence length="490" mass="55425">MSLLALPTEIFEKIVTLVLPEGFESLALTCQETHSLCTPFLESHNQFRSQYHRLALGPSSSIKTLLDLILRIECEPIIARYIVHADFGIDKYHSYVQDFYRRHRGPLKKLLAVSHYLKKAGLDWEEYHDLIKADLRRNRYSNNYSQHVTAFVLTLLPNVKTLVLSPWQPVEASKTLLEAIVTENKLSTLPCEDLSLAQLTHIKISTYTRLKFDWWNNFPLLALPNMRSYRGPNFVARGALYVALPSRPISDFRCGQSLETVYLKNCCISDVTIANLLKHAPHLRSFKYTHSPERESDDEAWNIFKFIAAIEGEAGSYLEELSIKICASTSTEDTSLKDRPIISIAPGKTFMHGFKCLRKLALPLEIAICDHANAAFRTTNSARSLAKQGPRNFEIFINELLPAPVSYLSLSLSGIDVDARNDIMKAIGNHFITHQSRFPSTKEIQLLLPGDKSSIYLYKEGHSEAAGEVENLDVIPNSTSPGFSLVYFLY</sequence>
<dbReference type="Gene3D" id="3.80.10.10">
    <property type="entry name" value="Ribonuclease Inhibitor"/>
    <property type="match status" value="1"/>
</dbReference>
<dbReference type="InterPro" id="IPR001810">
    <property type="entry name" value="F-box_dom"/>
</dbReference>
<feature type="domain" description="F-box" evidence="1">
    <location>
        <begin position="1"/>
        <end position="50"/>
    </location>
</feature>
<comment type="caution">
    <text evidence="2">The sequence shown here is derived from an EMBL/GenBank/DDBJ whole genome shotgun (WGS) entry which is preliminary data.</text>
</comment>
<dbReference type="InterPro" id="IPR032675">
    <property type="entry name" value="LRR_dom_sf"/>
</dbReference>
<name>A0A4Z1J449_9HELO</name>
<evidence type="ECO:0000259" key="1">
    <source>
        <dbReference type="PROSITE" id="PS50181"/>
    </source>
</evidence>
<evidence type="ECO:0000313" key="3">
    <source>
        <dbReference type="Proteomes" id="UP000297452"/>
    </source>
</evidence>
<organism evidence="2 3">
    <name type="scientific">Botryotinia narcissicola</name>
    <dbReference type="NCBI Taxonomy" id="278944"/>
    <lineage>
        <taxon>Eukaryota</taxon>
        <taxon>Fungi</taxon>
        <taxon>Dikarya</taxon>
        <taxon>Ascomycota</taxon>
        <taxon>Pezizomycotina</taxon>
        <taxon>Leotiomycetes</taxon>
        <taxon>Helotiales</taxon>
        <taxon>Sclerotiniaceae</taxon>
        <taxon>Botryotinia</taxon>
    </lineage>
</organism>
<dbReference type="AlphaFoldDB" id="A0A4Z1J449"/>
<evidence type="ECO:0000313" key="2">
    <source>
        <dbReference type="EMBL" id="TGO68381.1"/>
    </source>
</evidence>
<accession>A0A4Z1J449</accession>
<proteinExistence type="predicted"/>
<dbReference type="STRING" id="278944.A0A4Z1J449"/>
<dbReference type="PROSITE" id="PS50181">
    <property type="entry name" value="FBOX"/>
    <property type="match status" value="1"/>
</dbReference>
<dbReference type="SUPFAM" id="SSF52047">
    <property type="entry name" value="RNI-like"/>
    <property type="match status" value="1"/>
</dbReference>
<keyword evidence="3" id="KW-1185">Reference proteome</keyword>
<reference evidence="2 3" key="1">
    <citation type="submission" date="2017-12" db="EMBL/GenBank/DDBJ databases">
        <title>Comparative genomics of Botrytis spp.</title>
        <authorList>
            <person name="Valero-Jimenez C.A."/>
            <person name="Tapia P."/>
            <person name="Veloso J."/>
            <person name="Silva-Moreno E."/>
            <person name="Staats M."/>
            <person name="Valdes J.H."/>
            <person name="Van Kan J.A.L."/>
        </authorList>
    </citation>
    <scope>NUCLEOTIDE SEQUENCE [LARGE SCALE GENOMIC DNA]</scope>
    <source>
        <strain evidence="2 3">MUCL2120</strain>
    </source>
</reference>
<protein>
    <recommendedName>
        <fullName evidence="1">F-box domain-containing protein</fullName>
    </recommendedName>
</protein>
<gene>
    <name evidence="2" type="ORF">BOTNAR_0025g00120</name>
</gene>
<dbReference type="EMBL" id="PQXJ01000025">
    <property type="protein sequence ID" value="TGO68381.1"/>
    <property type="molecule type" value="Genomic_DNA"/>
</dbReference>
<dbReference type="Proteomes" id="UP000297452">
    <property type="component" value="Unassembled WGS sequence"/>
</dbReference>